<evidence type="ECO:0000313" key="2">
    <source>
        <dbReference type="EMBL" id="AYM53016.1"/>
    </source>
</evidence>
<protein>
    <recommendedName>
        <fullName evidence="4">TIGR02646 family protein</fullName>
    </recommendedName>
</protein>
<dbReference type="Proteomes" id="UP000295497">
    <property type="component" value="Chromosome"/>
</dbReference>
<dbReference type="Gene3D" id="1.10.30.50">
    <property type="match status" value="1"/>
</dbReference>
<reference evidence="2" key="2">
    <citation type="journal article" date="2018" name="J. Ind. Microbiol. Biotechnol.">
        <title>Genome mining reveals uncommon alkylpyrones as type III PKS products from myxobacteria.</title>
        <authorList>
            <person name="Hug J.J."/>
            <person name="Panter F."/>
            <person name="Krug D."/>
            <person name="Muller R."/>
        </authorList>
    </citation>
    <scope>NUCLEOTIDE SEQUENCE</scope>
    <source>
        <strain evidence="2">So ce836</strain>
    </source>
</reference>
<accession>A0A3S7UW75</accession>
<reference evidence="1 3" key="1">
    <citation type="submission" date="2015-09" db="EMBL/GenBank/DDBJ databases">
        <title>Sorangium comparison.</title>
        <authorList>
            <person name="Zaburannyi N."/>
            <person name="Bunk B."/>
            <person name="Overmann J."/>
            <person name="Mueller R."/>
        </authorList>
    </citation>
    <scope>NUCLEOTIDE SEQUENCE [LARGE SCALE GENOMIC DNA]</scope>
    <source>
        <strain evidence="1 3">So ce836</strain>
    </source>
</reference>
<evidence type="ECO:0000313" key="1">
    <source>
        <dbReference type="EMBL" id="AUX30535.1"/>
    </source>
</evidence>
<name>A0A3S7UW75_SORCE</name>
<dbReference type="RefSeq" id="WP_129574505.1">
    <property type="nucleotide sequence ID" value="NZ_CP012672.1"/>
</dbReference>
<dbReference type="EMBL" id="MH908891">
    <property type="protein sequence ID" value="AYM53016.1"/>
    <property type="molecule type" value="Genomic_DNA"/>
</dbReference>
<dbReference type="AlphaFoldDB" id="A0A3S7UW75"/>
<dbReference type="EMBL" id="CP012672">
    <property type="protein sequence ID" value="AUX30535.1"/>
    <property type="molecule type" value="Genomic_DNA"/>
</dbReference>
<proteinExistence type="predicted"/>
<organism evidence="2">
    <name type="scientific">Sorangium cellulosum</name>
    <name type="common">Polyangium cellulosum</name>
    <dbReference type="NCBI Taxonomy" id="56"/>
    <lineage>
        <taxon>Bacteria</taxon>
        <taxon>Pseudomonadati</taxon>
        <taxon>Myxococcota</taxon>
        <taxon>Polyangia</taxon>
        <taxon>Polyangiales</taxon>
        <taxon>Polyangiaceae</taxon>
        <taxon>Sorangium</taxon>
    </lineage>
</organism>
<sequence>MIDVERPTEAPASLREGKSHTGADVLEALHCVFLGKCYLCETPVALGTFEVDHRRPRADERFAHLICAWDNLFPTCATFDCNQRRRKSYPNGGLLDPGQGVELRILQRIDGVVSVSLRKSGTVDIVFRAADPNDLAAVNTAEELDRIHNGTRSSAIHKVNALRRAILEHVSSVNMEVYRLVSVSASPTADPAVLDEQRRRVQALVSRRAPYAMLVRSVFASLDLVRALFD</sequence>
<evidence type="ECO:0008006" key="4">
    <source>
        <dbReference type="Google" id="ProtNLM"/>
    </source>
</evidence>
<gene>
    <name evidence="1" type="ORF">SOCE836_026440</name>
</gene>
<evidence type="ECO:0000313" key="3">
    <source>
        <dbReference type="Proteomes" id="UP000295497"/>
    </source>
</evidence>